<sequence>MQMESLQGGKSCFSEKVGSPNGIILMAFSSFFGPEATVVALGGIALTCI</sequence>
<keyword evidence="1" id="KW-0472">Membrane</keyword>
<name>A0A1U7PUT0_9FLAO</name>
<dbReference type="AlphaFoldDB" id="A0A1U7PUT0"/>
<gene>
    <name evidence="2" type="ORF">SAMN05660493_02032</name>
</gene>
<dbReference type="STRING" id="1121284.SAMN05660493_02032"/>
<protein>
    <submittedName>
        <fullName evidence="2">Uncharacterized protein</fullName>
    </submittedName>
</protein>
<evidence type="ECO:0000256" key="1">
    <source>
        <dbReference type="SAM" id="Phobius"/>
    </source>
</evidence>
<reference evidence="3" key="1">
    <citation type="submission" date="2016-10" db="EMBL/GenBank/DDBJ databases">
        <authorList>
            <person name="Varghese N."/>
            <person name="Submissions S."/>
        </authorList>
    </citation>
    <scope>NUCLEOTIDE SEQUENCE [LARGE SCALE GENOMIC DNA]</scope>
    <source>
        <strain evidence="3">DSM 19482</strain>
    </source>
</reference>
<keyword evidence="1" id="KW-0812">Transmembrane</keyword>
<proteinExistence type="predicted"/>
<dbReference type="EMBL" id="FTPU01000020">
    <property type="protein sequence ID" value="SIT97316.1"/>
    <property type="molecule type" value="Genomic_DNA"/>
</dbReference>
<evidence type="ECO:0000313" key="2">
    <source>
        <dbReference type="EMBL" id="SIT97316.1"/>
    </source>
</evidence>
<evidence type="ECO:0000313" key="3">
    <source>
        <dbReference type="Proteomes" id="UP000187261"/>
    </source>
</evidence>
<feature type="transmembrane region" description="Helical" evidence="1">
    <location>
        <begin position="23"/>
        <end position="46"/>
    </location>
</feature>
<keyword evidence="1" id="KW-1133">Transmembrane helix</keyword>
<keyword evidence="3" id="KW-1185">Reference proteome</keyword>
<dbReference type="Proteomes" id="UP000187261">
    <property type="component" value="Unassembled WGS sequence"/>
</dbReference>
<accession>A0A1U7PUT0</accession>
<organism evidence="2 3">
    <name type="scientific">Epilithonimonas bovis DSM 19482</name>
    <dbReference type="NCBI Taxonomy" id="1121284"/>
    <lineage>
        <taxon>Bacteria</taxon>
        <taxon>Pseudomonadati</taxon>
        <taxon>Bacteroidota</taxon>
        <taxon>Flavobacteriia</taxon>
        <taxon>Flavobacteriales</taxon>
        <taxon>Weeksellaceae</taxon>
        <taxon>Chryseobacterium group</taxon>
        <taxon>Epilithonimonas</taxon>
    </lineage>
</organism>